<dbReference type="GO" id="GO:0005975">
    <property type="term" value="P:carbohydrate metabolic process"/>
    <property type="evidence" value="ECO:0007669"/>
    <property type="project" value="InterPro"/>
</dbReference>
<dbReference type="STRING" id="22663.A0A218WG44"/>
<dbReference type="EMBL" id="PGOL01000770">
    <property type="protein sequence ID" value="PKI65048.1"/>
    <property type="molecule type" value="Genomic_DNA"/>
</dbReference>
<keyword evidence="3" id="KW-0134">Cell wall</keyword>
<dbReference type="GO" id="GO:0004650">
    <property type="term" value="F:polygalacturonase activity"/>
    <property type="evidence" value="ECO:0007669"/>
    <property type="project" value="InterPro"/>
</dbReference>
<dbReference type="InterPro" id="IPR000743">
    <property type="entry name" value="Glyco_hydro_28"/>
</dbReference>
<dbReference type="InterPro" id="IPR011050">
    <property type="entry name" value="Pectin_lyase_fold/virulence"/>
</dbReference>
<evidence type="ECO:0000256" key="10">
    <source>
        <dbReference type="SAM" id="SignalP"/>
    </source>
</evidence>
<dbReference type="Pfam" id="PF00295">
    <property type="entry name" value="Glyco_hydro_28"/>
    <property type="match status" value="1"/>
</dbReference>
<evidence type="ECO:0000256" key="5">
    <source>
        <dbReference type="ARBA" id="ARBA00022801"/>
    </source>
</evidence>
<keyword evidence="4" id="KW-0964">Secreted</keyword>
<keyword evidence="14" id="KW-1185">Reference proteome</keyword>
<evidence type="ECO:0000256" key="8">
    <source>
        <dbReference type="PROSITE-ProRule" id="PRU10052"/>
    </source>
</evidence>
<evidence type="ECO:0000256" key="9">
    <source>
        <dbReference type="RuleBase" id="RU361169"/>
    </source>
</evidence>
<dbReference type="FunFam" id="2.160.20.10:FF:000004">
    <property type="entry name" value="Pectin lyase-like superfamily protein"/>
    <property type="match status" value="1"/>
</dbReference>
<reference evidence="13" key="1">
    <citation type="journal article" date="2017" name="Plant J.">
        <title>The pomegranate (Punica granatum L.) genome and the genomics of punicalagin biosynthesis.</title>
        <authorList>
            <person name="Qin G."/>
            <person name="Xu C."/>
            <person name="Ming R."/>
            <person name="Tang H."/>
            <person name="Guyot R."/>
            <person name="Kramer E.M."/>
            <person name="Hu Y."/>
            <person name="Yi X."/>
            <person name="Qi Y."/>
            <person name="Xu X."/>
            <person name="Gao Z."/>
            <person name="Pan H."/>
            <person name="Jian J."/>
            <person name="Tian Y."/>
            <person name="Yue Z."/>
            <person name="Xu Y."/>
        </authorList>
    </citation>
    <scope>NUCLEOTIDE SEQUENCE [LARGE SCALE GENOMIC DNA]</scope>
    <source>
        <strain evidence="13">cv. Dabenzi</strain>
    </source>
</reference>
<reference evidence="11" key="2">
    <citation type="submission" date="2017-06" db="EMBL/GenBank/DDBJ databases">
        <title>The pomegranate genome and the genomics of punicalagin biosynthesis.</title>
        <authorList>
            <person name="Xu C."/>
        </authorList>
    </citation>
    <scope>NUCLEOTIDE SEQUENCE [LARGE SCALE GENOMIC DNA]</scope>
    <source>
        <tissue evidence="11">Fresh leaf</tissue>
    </source>
</reference>
<proteinExistence type="inferred from homology"/>
<comment type="subcellular location">
    <subcellularLocation>
        <location evidence="1">Secreted</location>
        <location evidence="1">Cell wall</location>
    </subcellularLocation>
</comment>
<feature type="chain" id="PRO_5014071670" evidence="10">
    <location>
        <begin position="31"/>
        <end position="450"/>
    </location>
</feature>
<dbReference type="Proteomes" id="UP000197138">
    <property type="component" value="Unassembled WGS sequence"/>
</dbReference>
<feature type="signal peptide" evidence="10">
    <location>
        <begin position="1"/>
        <end position="30"/>
    </location>
</feature>
<evidence type="ECO:0000256" key="1">
    <source>
        <dbReference type="ARBA" id="ARBA00004191"/>
    </source>
</evidence>
<dbReference type="InterPro" id="IPR006626">
    <property type="entry name" value="PbH1"/>
</dbReference>
<evidence type="ECO:0000313" key="12">
    <source>
        <dbReference type="EMBL" id="PKI65048.1"/>
    </source>
</evidence>
<keyword evidence="7" id="KW-0961">Cell wall biogenesis/degradation</keyword>
<evidence type="ECO:0000313" key="13">
    <source>
        <dbReference type="Proteomes" id="UP000197138"/>
    </source>
</evidence>
<dbReference type="GeneID" id="116192831"/>
<dbReference type="Gene3D" id="2.160.20.10">
    <property type="entry name" value="Single-stranded right-handed beta-helix, Pectin lyase-like"/>
    <property type="match status" value="1"/>
</dbReference>
<organism evidence="11 13">
    <name type="scientific">Punica granatum</name>
    <name type="common">Pomegranate</name>
    <dbReference type="NCBI Taxonomy" id="22663"/>
    <lineage>
        <taxon>Eukaryota</taxon>
        <taxon>Viridiplantae</taxon>
        <taxon>Streptophyta</taxon>
        <taxon>Embryophyta</taxon>
        <taxon>Tracheophyta</taxon>
        <taxon>Spermatophyta</taxon>
        <taxon>Magnoliopsida</taxon>
        <taxon>eudicotyledons</taxon>
        <taxon>Gunneridae</taxon>
        <taxon>Pentapetalae</taxon>
        <taxon>rosids</taxon>
        <taxon>malvids</taxon>
        <taxon>Myrtales</taxon>
        <taxon>Lythraceae</taxon>
        <taxon>Punica</taxon>
    </lineage>
</organism>
<evidence type="ECO:0000256" key="3">
    <source>
        <dbReference type="ARBA" id="ARBA00022512"/>
    </source>
</evidence>
<keyword evidence="6 9" id="KW-0326">Glycosidase</keyword>
<dbReference type="GO" id="GO:0071555">
    <property type="term" value="P:cell wall organization"/>
    <property type="evidence" value="ECO:0007669"/>
    <property type="project" value="UniProtKB-KW"/>
</dbReference>
<evidence type="ECO:0000256" key="2">
    <source>
        <dbReference type="ARBA" id="ARBA00008834"/>
    </source>
</evidence>
<evidence type="ECO:0000256" key="6">
    <source>
        <dbReference type="ARBA" id="ARBA00023295"/>
    </source>
</evidence>
<dbReference type="AlphaFoldDB" id="A0A218WG44"/>
<comment type="similarity">
    <text evidence="2 9">Belongs to the glycosyl hydrolase 28 family.</text>
</comment>
<dbReference type="SUPFAM" id="SSF51126">
    <property type="entry name" value="Pectin lyase-like"/>
    <property type="match status" value="1"/>
</dbReference>
<evidence type="ECO:0000313" key="14">
    <source>
        <dbReference type="Proteomes" id="UP000233551"/>
    </source>
</evidence>
<protein>
    <submittedName>
        <fullName evidence="11">Uncharacterized protein</fullName>
    </submittedName>
</protein>
<evidence type="ECO:0000256" key="7">
    <source>
        <dbReference type="ARBA" id="ARBA00023316"/>
    </source>
</evidence>
<dbReference type="PROSITE" id="PS00502">
    <property type="entry name" value="POLYGALACTURONASE"/>
    <property type="match status" value="1"/>
</dbReference>
<name>A0A218WG44_PUNGR</name>
<evidence type="ECO:0000256" key="4">
    <source>
        <dbReference type="ARBA" id="ARBA00022525"/>
    </source>
</evidence>
<reference evidence="12 14" key="3">
    <citation type="submission" date="2017-11" db="EMBL/GenBank/DDBJ databases">
        <title>De-novo sequencing of pomegranate (Punica granatum L.) genome.</title>
        <authorList>
            <person name="Akparov Z."/>
            <person name="Amiraslanov A."/>
            <person name="Hajiyeva S."/>
            <person name="Abbasov M."/>
            <person name="Kaur K."/>
            <person name="Hamwieh A."/>
            <person name="Solovyev V."/>
            <person name="Salamov A."/>
            <person name="Braich B."/>
            <person name="Kosarev P."/>
            <person name="Mahmoud A."/>
            <person name="Hajiyev E."/>
            <person name="Babayeva S."/>
            <person name="Izzatullayeva V."/>
            <person name="Mammadov A."/>
            <person name="Mammadov A."/>
            <person name="Sharifova S."/>
            <person name="Ojaghi J."/>
            <person name="Eynullazada K."/>
            <person name="Bayramov B."/>
            <person name="Abdulazimova A."/>
            <person name="Shahmuradov I."/>
        </authorList>
    </citation>
    <scope>NUCLEOTIDE SEQUENCE [LARGE SCALE GENOMIC DNA]</scope>
    <source>
        <strain evidence="12">AG2017</strain>
        <strain evidence="14">cv. AG2017</strain>
        <tissue evidence="12">Leaf</tissue>
    </source>
</reference>
<dbReference type="InterPro" id="IPR012334">
    <property type="entry name" value="Pectin_lyas_fold"/>
</dbReference>
<keyword evidence="10" id="KW-0732">Signal</keyword>
<sequence>MAKIIGGRKFNIIRVVFALVLVALASLCEAKGLWKPRLPVPVPVPGVGLVRARVAKARDPLAIQASEAIRGLDLTEKVFNVLTYGADASGLDDSTEAFMKTWVDMCHWNGKSRMLVPRGTFQVGELVFQGKCAGPAAKVVDIKGTLKALTDPSSFTSDYCILFQLIDGLIIIGSGVIDGQGASVWQYSDCNSNSNCQRMPINVKFDTVSHAIVSRLNSVDSKGFHIGVTNSNNIRLYNLRITAPDESPNTDGIHISKSNNVKISNAVIGTGDDCISMIQGCTDITIKKVFCGPGHGISIGSLGKYKNEADVRGITVKNCTLTGTENGVRIKTWPDSPPSAASKLIFANLVMNNVKNPIIIDQEYNSHNKKQIVPSRVKISDVHFVNIRGTSTSPLAVNIVCSKQFPCQQIQLKNINLQYTGLPSKGPVTSTCLNAQGLLFGGIQIPPACK</sequence>
<dbReference type="OrthoDB" id="187139at2759"/>
<gene>
    <name evidence="11" type="ORF">CDL15_Pgr011328</name>
    <name evidence="12" type="ORF">CRG98_014517</name>
</gene>
<feature type="active site" evidence="8">
    <location>
        <position position="295"/>
    </location>
</feature>
<dbReference type="SMART" id="SM00710">
    <property type="entry name" value="PbH1"/>
    <property type="match status" value="5"/>
</dbReference>
<keyword evidence="5 9" id="KW-0378">Hydrolase</keyword>
<comment type="caution">
    <text evidence="11">The sequence shown here is derived from an EMBL/GenBank/DDBJ whole genome shotgun (WGS) entry which is preliminary data.</text>
</comment>
<dbReference type="Proteomes" id="UP000233551">
    <property type="component" value="Unassembled WGS sequence"/>
</dbReference>
<dbReference type="EMBL" id="MTKT01004486">
    <property type="protein sequence ID" value="OWM71201.1"/>
    <property type="molecule type" value="Genomic_DNA"/>
</dbReference>
<evidence type="ECO:0000313" key="11">
    <source>
        <dbReference type="EMBL" id="OWM71201.1"/>
    </source>
</evidence>
<dbReference type="PANTHER" id="PTHR31375">
    <property type="match status" value="1"/>
</dbReference>
<accession>A0A218WG44</accession>